<feature type="domain" description="N-acetyltransferase" evidence="1">
    <location>
        <begin position="8"/>
        <end position="144"/>
    </location>
</feature>
<dbReference type="InterPro" id="IPR016181">
    <property type="entry name" value="Acyl_CoA_acyltransferase"/>
</dbReference>
<dbReference type="Gene3D" id="3.40.630.30">
    <property type="match status" value="1"/>
</dbReference>
<dbReference type="InterPro" id="IPR051531">
    <property type="entry name" value="N-acetyltransferase"/>
</dbReference>
<gene>
    <name evidence="2" type="ORF">QRD02_07355</name>
</gene>
<dbReference type="Pfam" id="PF13302">
    <property type="entry name" value="Acetyltransf_3"/>
    <property type="match status" value="1"/>
</dbReference>
<comment type="caution">
    <text evidence="2">The sequence shown here is derived from an EMBL/GenBank/DDBJ whole genome shotgun (WGS) entry which is preliminary data.</text>
</comment>
<dbReference type="EMBL" id="JAUGQQ010000003">
    <property type="protein sequence ID" value="MDN3724195.1"/>
    <property type="molecule type" value="Genomic_DNA"/>
</dbReference>
<reference evidence="2 3" key="1">
    <citation type="submission" date="2023-06" db="EMBL/GenBank/DDBJ databases">
        <authorList>
            <person name="Ye Y.-Q."/>
            <person name="Du Z.-J."/>
        </authorList>
    </citation>
    <scope>NUCLEOTIDE SEQUENCE [LARGE SCALE GENOMIC DNA]</scope>
    <source>
        <strain evidence="2 3">SDUM287046</strain>
    </source>
</reference>
<evidence type="ECO:0000313" key="2">
    <source>
        <dbReference type="EMBL" id="MDN3724195.1"/>
    </source>
</evidence>
<organism evidence="2 3">
    <name type="scientific">Aequorivita aurantiaca</name>
    <dbReference type="NCBI Taxonomy" id="3053356"/>
    <lineage>
        <taxon>Bacteria</taxon>
        <taxon>Pseudomonadati</taxon>
        <taxon>Bacteroidota</taxon>
        <taxon>Flavobacteriia</taxon>
        <taxon>Flavobacteriales</taxon>
        <taxon>Flavobacteriaceae</taxon>
        <taxon>Aequorivita</taxon>
    </lineage>
</organism>
<evidence type="ECO:0000259" key="1">
    <source>
        <dbReference type="Pfam" id="PF13302"/>
    </source>
</evidence>
<dbReference type="Proteomes" id="UP001244787">
    <property type="component" value="Unassembled WGS sequence"/>
</dbReference>
<dbReference type="PANTHER" id="PTHR43792">
    <property type="entry name" value="GNAT FAMILY, PUTATIVE (AFU_ORTHOLOGUE AFUA_3G00765)-RELATED-RELATED"/>
    <property type="match status" value="1"/>
</dbReference>
<proteinExistence type="predicted"/>
<sequence>MKIFERERLVIKSLESVDKRYFAELFTDPKILELIPQKAFTENQVIERFHKNLNLKVSDLSNQKCDCGIFEKGNAAMIGLALFLINEHGEQELGYRFRSEYWGKGYGTETTKEMLEYYFQHLRVNKVIADVNLVNTGSVKILDKFMKLVSEYYNENDNCTDRRYELERKNWLENF</sequence>
<dbReference type="PANTHER" id="PTHR43792:SF1">
    <property type="entry name" value="N-ACETYLTRANSFERASE DOMAIN-CONTAINING PROTEIN"/>
    <property type="match status" value="1"/>
</dbReference>
<protein>
    <submittedName>
        <fullName evidence="2">GNAT family N-acetyltransferase</fullName>
    </submittedName>
</protein>
<evidence type="ECO:0000313" key="3">
    <source>
        <dbReference type="Proteomes" id="UP001244787"/>
    </source>
</evidence>
<dbReference type="RefSeq" id="WP_290254287.1">
    <property type="nucleotide sequence ID" value="NZ_JAUGQQ010000003.1"/>
</dbReference>
<accession>A0ABT8DJW3</accession>
<keyword evidence="3" id="KW-1185">Reference proteome</keyword>
<dbReference type="InterPro" id="IPR000182">
    <property type="entry name" value="GNAT_dom"/>
</dbReference>
<dbReference type="SUPFAM" id="SSF55729">
    <property type="entry name" value="Acyl-CoA N-acyltransferases (Nat)"/>
    <property type="match status" value="1"/>
</dbReference>
<name>A0ABT8DJW3_9FLAO</name>